<keyword evidence="2" id="KW-0547">Nucleotide-binding</keyword>
<feature type="compositionally biased region" description="Polar residues" evidence="7">
    <location>
        <begin position="1288"/>
        <end position="1315"/>
    </location>
</feature>
<evidence type="ECO:0000256" key="7">
    <source>
        <dbReference type="SAM" id="MobiDB-lite"/>
    </source>
</evidence>
<evidence type="ECO:0000313" key="8">
    <source>
        <dbReference type="EMBL" id="GMF12847.1"/>
    </source>
</evidence>
<feature type="compositionally biased region" description="Basic and acidic residues" evidence="7">
    <location>
        <begin position="1392"/>
        <end position="1401"/>
    </location>
</feature>
<feature type="region of interest" description="Disordered" evidence="7">
    <location>
        <begin position="1279"/>
        <end position="1330"/>
    </location>
</feature>
<evidence type="ECO:0000256" key="3">
    <source>
        <dbReference type="ARBA" id="ARBA00022840"/>
    </source>
</evidence>
<dbReference type="PANTHER" id="PTHR37739:SF8">
    <property type="entry name" value="KINESIN-LIKE PROTEIN KIN-12D"/>
    <property type="match status" value="1"/>
</dbReference>
<evidence type="ECO:0000256" key="1">
    <source>
        <dbReference type="ARBA" id="ARBA00022701"/>
    </source>
</evidence>
<sequence length="1418" mass="159782">MKSSSGRKPSSHALLGDRRSPPVTAKLRRKSNPGNHGEGASAYNSYDYEHGQQIPPSQPQVLSMAGADLLIQLQQLQHHQQQQSLATFCYPSAGPSIPQALPLGSNTYPSTTYMASSGLQQQQYLTAPSSSGAARESWGAPPTEKSGQVLEQLGSVLQQMKQESEGSAAAWREKLAETAQLTEQLAQTRDKLNAATNSERTTREELTHAQEALKLLEAEAAKNATRHREELSVMNDEVQRQQQCSDEMREKYEGTLQELRTELQNTCSRYEEQLLSQRNELDGELAAFQHAHETKVRELQAQRESESKTFLEKLHTLEQAKQELGQHLWNATKELEIGAQLREQQLRAQAQEAQQELARMQEAAVARERELQAQAEAQRYQLHEELKKQLEAATANASEERAQKEELNALMIAEVSRFQDQLEQMGQQHAAAIAEREKLAQEERVQALELREKAERVVREAQDELRELRDELHAMKVEKAHLEEQGSAEDGALQELNERLRETAGQLEDSQAQIQQLSSRCKNAERLTRQCLDLITQTPLSSTAHSDDDEMDGNSDENEDPLALLPSVVRALKQLTKVSGALEPLQLKVIRLQQEKDTDREKHRAREQELQTQMQSASQELEAARHDAKTLAEELAQLSQAAGGQEAQLTRSNEQLRQQVRELEHLRSASASQLLQLQKVLEAQRTRSAALEAEKRDLLGEAEQLNASLEAQYRAVNDKQLELEQLRGSYRELQLTHGDLQETHADLEESARRTNEHLAAQLQTAQQEAQAKQREIEELRGELERTTETLEEERDALARARDAERTQRSHNEQELSRALEEKTHRLEEMLAMLNQLQNKAEHLEQARAQDAEVARQQRDTLGHQLSEAQQAHARAESALAAALQAQQDIQTQARFEVEQLRATLTPQFAELETQKESQAAELRRLESELDRITRSKQSLQMELQRAADDTQDALRAVEVARRDARAQAQQLGEDHERLRQELEAARAESQENAALSEELQNKITTIQSAANATIDDLVSELQGAQDALELERARAKKEKDGGGTRLQLRELEEQLHAREAQLREVRDEAARTQEQLEERLSELELRLQRTTSTLESKKQECEAKAREMEALSRRAGEAERKLAPLIASRDALQGKANELKQALDAKVREAQDNEEKARDEELRVARERRALDAQMVELRDKHEASQHQVARAQREVQAMKQALERAKGELSRSGAELRAATQRLESVQQAANQTIADATSRMQAAQQQGERTAARLQQELDLERERRREAEVHRAELQRALRQQQVQSPAVSTGSRSTDCGSNQAHLSSSDNFNLSPEHADRPSSSQSAGTAEYRKFYANEPLTSAELSSLPMAVIKAQLGLEFSQGNNTTVANAKSSKSASKSKIQHQHKERYAASKDNHTEDDEDAIPLLPLEKLP</sequence>
<dbReference type="GO" id="GO:0005524">
    <property type="term" value="F:ATP binding"/>
    <property type="evidence" value="ECO:0007669"/>
    <property type="project" value="UniProtKB-KW"/>
</dbReference>
<keyword evidence="3" id="KW-0067">ATP-binding</keyword>
<evidence type="ECO:0000313" key="9">
    <source>
        <dbReference type="Proteomes" id="UP001165083"/>
    </source>
</evidence>
<keyword evidence="4 6" id="KW-0175">Coiled coil</keyword>
<comment type="caution">
    <text evidence="8">The sequence shown here is derived from an EMBL/GenBank/DDBJ whole genome shotgun (WGS) entry which is preliminary data.</text>
</comment>
<keyword evidence="9" id="KW-1185">Reference proteome</keyword>
<keyword evidence="5" id="KW-0505">Motor protein</keyword>
<feature type="coiled-coil region" evidence="6">
    <location>
        <begin position="178"/>
        <end position="280"/>
    </location>
</feature>
<reference evidence="8" key="1">
    <citation type="submission" date="2023-04" db="EMBL/GenBank/DDBJ databases">
        <title>Phytophthora lilii NBRC 32176.</title>
        <authorList>
            <person name="Ichikawa N."/>
            <person name="Sato H."/>
            <person name="Tonouchi N."/>
        </authorList>
    </citation>
    <scope>NUCLEOTIDE SEQUENCE</scope>
    <source>
        <strain evidence="8">NBRC 32176</strain>
    </source>
</reference>
<feature type="compositionally biased region" description="Polar residues" evidence="7">
    <location>
        <begin position="1365"/>
        <end position="1374"/>
    </location>
</feature>
<feature type="region of interest" description="Disordered" evidence="7">
    <location>
        <begin position="540"/>
        <end position="559"/>
    </location>
</feature>
<feature type="compositionally biased region" description="Acidic residues" evidence="7">
    <location>
        <begin position="547"/>
        <end position="559"/>
    </location>
</feature>
<evidence type="ECO:0000256" key="5">
    <source>
        <dbReference type="ARBA" id="ARBA00023175"/>
    </source>
</evidence>
<accession>A0A9W6TEY5</accession>
<evidence type="ECO:0000256" key="6">
    <source>
        <dbReference type="SAM" id="Coils"/>
    </source>
</evidence>
<name>A0A9W6TEY5_9STRA</name>
<dbReference type="EMBL" id="BSXW01000132">
    <property type="protein sequence ID" value="GMF12847.1"/>
    <property type="molecule type" value="Genomic_DNA"/>
</dbReference>
<feature type="region of interest" description="Disordered" evidence="7">
    <location>
        <begin position="124"/>
        <end position="145"/>
    </location>
</feature>
<feature type="region of interest" description="Disordered" evidence="7">
    <location>
        <begin position="1"/>
        <end position="59"/>
    </location>
</feature>
<feature type="compositionally biased region" description="Low complexity" evidence="7">
    <location>
        <begin position="1375"/>
        <end position="1384"/>
    </location>
</feature>
<dbReference type="GO" id="GO:0005874">
    <property type="term" value="C:microtubule"/>
    <property type="evidence" value="ECO:0007669"/>
    <property type="project" value="UniProtKB-KW"/>
</dbReference>
<dbReference type="OrthoDB" id="78814at2759"/>
<feature type="coiled-coil region" evidence="6">
    <location>
        <begin position="343"/>
        <end position="527"/>
    </location>
</feature>
<gene>
    <name evidence="8" type="ORF">Plil01_000339800</name>
</gene>
<proteinExistence type="predicted"/>
<feature type="region of interest" description="Disordered" evidence="7">
    <location>
        <begin position="1195"/>
        <end position="1229"/>
    </location>
</feature>
<feature type="region of interest" description="Disordered" evidence="7">
    <location>
        <begin position="1363"/>
        <end position="1418"/>
    </location>
</feature>
<dbReference type="PANTHER" id="PTHR37739">
    <property type="entry name" value="KINESIN-LIKE PROTEIN KIN-12D"/>
    <property type="match status" value="1"/>
</dbReference>
<dbReference type="InterPro" id="IPR044986">
    <property type="entry name" value="KIF15/KIN-12"/>
</dbReference>
<evidence type="ECO:0000256" key="2">
    <source>
        <dbReference type="ARBA" id="ARBA00022741"/>
    </source>
</evidence>
<keyword evidence="1" id="KW-0493">Microtubule</keyword>
<protein>
    <submittedName>
        <fullName evidence="8">Unnamed protein product</fullName>
    </submittedName>
</protein>
<evidence type="ECO:0000256" key="4">
    <source>
        <dbReference type="ARBA" id="ARBA00023054"/>
    </source>
</evidence>
<dbReference type="Proteomes" id="UP001165083">
    <property type="component" value="Unassembled WGS sequence"/>
</dbReference>
<organism evidence="8 9">
    <name type="scientific">Phytophthora lilii</name>
    <dbReference type="NCBI Taxonomy" id="2077276"/>
    <lineage>
        <taxon>Eukaryota</taxon>
        <taxon>Sar</taxon>
        <taxon>Stramenopiles</taxon>
        <taxon>Oomycota</taxon>
        <taxon>Peronosporomycetes</taxon>
        <taxon>Peronosporales</taxon>
        <taxon>Peronosporaceae</taxon>
        <taxon>Phytophthora</taxon>
    </lineage>
</organism>